<name>A0A2S4KRS8_9HYPO</name>
<dbReference type="Proteomes" id="UP000237481">
    <property type="component" value="Unassembled WGS sequence"/>
</dbReference>
<dbReference type="OrthoDB" id="4927667at2759"/>
<keyword evidence="2" id="KW-1185">Reference proteome</keyword>
<evidence type="ECO:0000313" key="1">
    <source>
        <dbReference type="EMBL" id="POR32895.1"/>
    </source>
</evidence>
<dbReference type="AlphaFoldDB" id="A0A2S4KRS8"/>
<evidence type="ECO:0000313" key="2">
    <source>
        <dbReference type="Proteomes" id="UP000237481"/>
    </source>
</evidence>
<proteinExistence type="predicted"/>
<gene>
    <name evidence="1" type="ORF">TPAR_06913</name>
</gene>
<feature type="non-terminal residue" evidence="1">
    <location>
        <position position="1"/>
    </location>
</feature>
<protein>
    <submittedName>
        <fullName evidence="1">Uncharacterized protein</fullName>
    </submittedName>
</protein>
<sequence>LTWLAVSLHGVHVNLILTPNHFKYPQRHLHLHESLICLTKATNTMANVTPASLVPETTLQRLAPRREGFWLVAGQHTDHFTLAYVMDGGTHALTYHIYPCNTSEEVYDVCGHLMYDWTGAPDVIPSRFSYNRPLAVPGNQPLELALRPRDQDTQEQAHVPQNLLGTNLNLSSIQDQVAMVQQPAMAAQAHGQMDPAQDGAPQGTQYQLTQSMTHGQDQQQLINSADEHGNIDWSMTNDLFNDITPMVNDQPDNPFAPLSGDSATFASVLNEYSSTAGDMSLLDNDGQMQLEWNLFTDN</sequence>
<dbReference type="EMBL" id="PKSG01000773">
    <property type="protein sequence ID" value="POR32895.1"/>
    <property type="molecule type" value="Genomic_DNA"/>
</dbReference>
<comment type="caution">
    <text evidence="1">The sequence shown here is derived from an EMBL/GenBank/DDBJ whole genome shotgun (WGS) entry which is preliminary data.</text>
</comment>
<reference evidence="1 2" key="1">
    <citation type="submission" date="2018-01" db="EMBL/GenBank/DDBJ databases">
        <title>Harnessing the power of phylogenomics to disentangle the directionality and signatures of interkingdom host jumping in the parasitic fungal genus Tolypocladium.</title>
        <authorList>
            <person name="Quandt C.A."/>
            <person name="Patterson W."/>
            <person name="Spatafora J.W."/>
        </authorList>
    </citation>
    <scope>NUCLEOTIDE SEQUENCE [LARGE SCALE GENOMIC DNA]</scope>
    <source>
        <strain evidence="1 2">NRBC 100945</strain>
    </source>
</reference>
<accession>A0A2S4KRS8</accession>
<organism evidence="1 2">
    <name type="scientific">Tolypocladium paradoxum</name>
    <dbReference type="NCBI Taxonomy" id="94208"/>
    <lineage>
        <taxon>Eukaryota</taxon>
        <taxon>Fungi</taxon>
        <taxon>Dikarya</taxon>
        <taxon>Ascomycota</taxon>
        <taxon>Pezizomycotina</taxon>
        <taxon>Sordariomycetes</taxon>
        <taxon>Hypocreomycetidae</taxon>
        <taxon>Hypocreales</taxon>
        <taxon>Ophiocordycipitaceae</taxon>
        <taxon>Tolypocladium</taxon>
    </lineage>
</organism>